<name>A0A318T9V1_9RHOB</name>
<accession>A0A318T9V1</accession>
<reference evidence="2 3" key="1">
    <citation type="submission" date="2018-06" db="EMBL/GenBank/DDBJ databases">
        <title>Genomic Encyclopedia of Type Strains, Phase III (KMG-III): the genomes of soil and plant-associated and newly described type strains.</title>
        <authorList>
            <person name="Whitman W."/>
        </authorList>
    </citation>
    <scope>NUCLEOTIDE SEQUENCE [LARGE SCALE GENOMIC DNA]</scope>
    <source>
        <strain evidence="2 3">CECT 9025</strain>
    </source>
</reference>
<evidence type="ECO:0000256" key="1">
    <source>
        <dbReference type="SAM" id="Phobius"/>
    </source>
</evidence>
<dbReference type="Gene3D" id="1.20.1250.20">
    <property type="entry name" value="MFS general substrate transporter like domains"/>
    <property type="match status" value="1"/>
</dbReference>
<keyword evidence="1" id="KW-1133">Transmembrane helix</keyword>
<dbReference type="SUPFAM" id="SSF103473">
    <property type="entry name" value="MFS general substrate transporter"/>
    <property type="match status" value="1"/>
</dbReference>
<evidence type="ECO:0000313" key="3">
    <source>
        <dbReference type="Proteomes" id="UP000248311"/>
    </source>
</evidence>
<dbReference type="InterPro" id="IPR036259">
    <property type="entry name" value="MFS_trans_sf"/>
</dbReference>
<comment type="caution">
    <text evidence="2">The sequence shown here is derived from an EMBL/GenBank/DDBJ whole genome shotgun (WGS) entry which is preliminary data.</text>
</comment>
<sequence>MPLTGIYAGVVAAGLLQLAWVWRRWPRDDEAPWQEVKSGLPFTAALSEILAPSVLLRVLLVGAINSGAAVSGAVLGLILTQAGRPDADLGLFFGGSVGLEVVVMMSVGAFTPYLRRLHLVGIGALFYAAYLALLPLAAPSAWLWALVPLQAIGGGLIFALSIAYLQDLLALRAGAGAALLSVERAGAEGMAAGLFGLGTAMAGYGLVAALGAALVVTGMGWLLGLDRRRDKRQSKNPGPA</sequence>
<feature type="transmembrane region" description="Helical" evidence="1">
    <location>
        <begin position="142"/>
        <end position="165"/>
    </location>
</feature>
<feature type="transmembrane region" description="Helical" evidence="1">
    <location>
        <begin position="117"/>
        <end position="136"/>
    </location>
</feature>
<dbReference type="Proteomes" id="UP000248311">
    <property type="component" value="Unassembled WGS sequence"/>
</dbReference>
<keyword evidence="1" id="KW-0472">Membrane</keyword>
<feature type="transmembrane region" description="Helical" evidence="1">
    <location>
        <begin position="54"/>
        <end position="79"/>
    </location>
</feature>
<dbReference type="EMBL" id="QJTE01000002">
    <property type="protein sequence ID" value="PYE85098.1"/>
    <property type="molecule type" value="Genomic_DNA"/>
</dbReference>
<gene>
    <name evidence="2" type="ORF">DFP88_102904</name>
</gene>
<feature type="transmembrane region" description="Helical" evidence="1">
    <location>
        <begin position="91"/>
        <end position="110"/>
    </location>
</feature>
<organism evidence="2 3">
    <name type="scientific">Pseudoroseicyclus aestuarii</name>
    <dbReference type="NCBI Taxonomy" id="1795041"/>
    <lineage>
        <taxon>Bacteria</taxon>
        <taxon>Pseudomonadati</taxon>
        <taxon>Pseudomonadota</taxon>
        <taxon>Alphaproteobacteria</taxon>
        <taxon>Rhodobacterales</taxon>
        <taxon>Paracoccaceae</taxon>
        <taxon>Pseudoroseicyclus</taxon>
    </lineage>
</organism>
<evidence type="ECO:0000313" key="2">
    <source>
        <dbReference type="EMBL" id="PYE85098.1"/>
    </source>
</evidence>
<dbReference type="AlphaFoldDB" id="A0A318T9V1"/>
<proteinExistence type="predicted"/>
<feature type="transmembrane region" description="Helical" evidence="1">
    <location>
        <begin position="6"/>
        <end position="22"/>
    </location>
</feature>
<protein>
    <submittedName>
        <fullName evidence="2">Uncharacterized protein</fullName>
    </submittedName>
</protein>
<feature type="transmembrane region" description="Helical" evidence="1">
    <location>
        <begin position="203"/>
        <end position="225"/>
    </location>
</feature>
<keyword evidence="3" id="KW-1185">Reference proteome</keyword>
<keyword evidence="1" id="KW-0812">Transmembrane</keyword>